<protein>
    <submittedName>
        <fullName evidence="1">Uncharacterized protein</fullName>
    </submittedName>
</protein>
<accession>A0A0E9X2U6</accession>
<sequence length="53" mass="6035">MPVFSACEFGHALYVKVSAALVLDLRFSSTDQSLKTIDLEQYDFSHQPKKMQL</sequence>
<dbReference type="EMBL" id="GBXM01011806">
    <property type="protein sequence ID" value="JAH96771.1"/>
    <property type="molecule type" value="Transcribed_RNA"/>
</dbReference>
<reference evidence="1" key="1">
    <citation type="submission" date="2014-11" db="EMBL/GenBank/DDBJ databases">
        <authorList>
            <person name="Amaro Gonzalez C."/>
        </authorList>
    </citation>
    <scope>NUCLEOTIDE SEQUENCE</scope>
</reference>
<dbReference type="AlphaFoldDB" id="A0A0E9X2U6"/>
<reference evidence="1" key="2">
    <citation type="journal article" date="2015" name="Fish Shellfish Immunol.">
        <title>Early steps in the European eel (Anguilla anguilla)-Vibrio vulnificus interaction in the gills: Role of the RtxA13 toxin.</title>
        <authorList>
            <person name="Callol A."/>
            <person name="Pajuelo D."/>
            <person name="Ebbesson L."/>
            <person name="Teles M."/>
            <person name="MacKenzie S."/>
            <person name="Amaro C."/>
        </authorList>
    </citation>
    <scope>NUCLEOTIDE SEQUENCE</scope>
</reference>
<organism evidence="1">
    <name type="scientific">Anguilla anguilla</name>
    <name type="common">European freshwater eel</name>
    <name type="synonym">Muraena anguilla</name>
    <dbReference type="NCBI Taxonomy" id="7936"/>
    <lineage>
        <taxon>Eukaryota</taxon>
        <taxon>Metazoa</taxon>
        <taxon>Chordata</taxon>
        <taxon>Craniata</taxon>
        <taxon>Vertebrata</taxon>
        <taxon>Euteleostomi</taxon>
        <taxon>Actinopterygii</taxon>
        <taxon>Neopterygii</taxon>
        <taxon>Teleostei</taxon>
        <taxon>Anguilliformes</taxon>
        <taxon>Anguillidae</taxon>
        <taxon>Anguilla</taxon>
    </lineage>
</organism>
<proteinExistence type="predicted"/>
<evidence type="ECO:0000313" key="1">
    <source>
        <dbReference type="EMBL" id="JAH96771.1"/>
    </source>
</evidence>
<name>A0A0E9X2U6_ANGAN</name>